<dbReference type="InterPro" id="IPR036196">
    <property type="entry name" value="Ptyr_pPase_sf"/>
</dbReference>
<proteinExistence type="inferred from homology"/>
<evidence type="ECO:0000256" key="1">
    <source>
        <dbReference type="ARBA" id="ARBA00011063"/>
    </source>
</evidence>
<comment type="similarity">
    <text evidence="1">Belongs to the low molecular weight phosphotyrosine protein phosphatase family.</text>
</comment>
<name>A0ABQ2Z7Y2_9GAMM</name>
<dbReference type="Pfam" id="PF01451">
    <property type="entry name" value="LMWPc"/>
    <property type="match status" value="1"/>
</dbReference>
<protein>
    <submittedName>
        <fullName evidence="4">Phosphotyrosine protein phosphatase</fullName>
    </submittedName>
</protein>
<dbReference type="SMART" id="SM00226">
    <property type="entry name" value="LMWPc"/>
    <property type="match status" value="1"/>
</dbReference>
<dbReference type="InterPro" id="IPR017867">
    <property type="entry name" value="Tyr_phospatase_low_mol_wt"/>
</dbReference>
<dbReference type="InterPro" id="IPR023485">
    <property type="entry name" value="Ptyr_pPase"/>
</dbReference>
<feature type="domain" description="Phosphotyrosine protein phosphatase I" evidence="3">
    <location>
        <begin position="1"/>
        <end position="126"/>
    </location>
</feature>
<keyword evidence="2" id="KW-0378">Hydrolase</keyword>
<accession>A0ABQ2Z7Y2</accession>
<dbReference type="SUPFAM" id="SSF52788">
    <property type="entry name" value="Phosphotyrosine protein phosphatases I"/>
    <property type="match status" value="1"/>
</dbReference>
<organism evidence="4 5">
    <name type="scientific">Litchfieldella qijiaojingensis</name>
    <dbReference type="NCBI Taxonomy" id="980347"/>
    <lineage>
        <taxon>Bacteria</taxon>
        <taxon>Pseudomonadati</taxon>
        <taxon>Pseudomonadota</taxon>
        <taxon>Gammaproteobacteria</taxon>
        <taxon>Oceanospirillales</taxon>
        <taxon>Halomonadaceae</taxon>
        <taxon>Litchfieldella</taxon>
    </lineage>
</organism>
<dbReference type="Proteomes" id="UP000653056">
    <property type="component" value="Unassembled WGS sequence"/>
</dbReference>
<evidence type="ECO:0000256" key="2">
    <source>
        <dbReference type="ARBA" id="ARBA00022801"/>
    </source>
</evidence>
<dbReference type="EMBL" id="BMXS01000026">
    <property type="protein sequence ID" value="GGY06500.1"/>
    <property type="molecule type" value="Genomic_DNA"/>
</dbReference>
<dbReference type="Gene3D" id="3.40.50.2300">
    <property type="match status" value="1"/>
</dbReference>
<dbReference type="PRINTS" id="PR00719">
    <property type="entry name" value="LMWPTPASE"/>
</dbReference>
<sequence length="128" mass="14284">MKLRLPTHSIESAGLSMNVMEGQGIPAIAQELAKKEGLDLSKHRSRCIQREMIESADLVLVMSESQRLSIGELSPEATGKTMLFGRWLRGGGAQGMEIPDPYRKSREAYAHVHRLLVKAADEWQVRLT</sequence>
<reference evidence="5" key="1">
    <citation type="journal article" date="2019" name="Int. J. Syst. Evol. Microbiol.">
        <title>The Global Catalogue of Microorganisms (GCM) 10K type strain sequencing project: providing services to taxonomists for standard genome sequencing and annotation.</title>
        <authorList>
            <consortium name="The Broad Institute Genomics Platform"/>
            <consortium name="The Broad Institute Genome Sequencing Center for Infectious Disease"/>
            <person name="Wu L."/>
            <person name="Ma J."/>
        </authorList>
    </citation>
    <scope>NUCLEOTIDE SEQUENCE [LARGE SCALE GENOMIC DNA]</scope>
    <source>
        <strain evidence="5">KCTC 22228</strain>
    </source>
</reference>
<evidence type="ECO:0000313" key="5">
    <source>
        <dbReference type="Proteomes" id="UP000653056"/>
    </source>
</evidence>
<comment type="caution">
    <text evidence="4">The sequence shown here is derived from an EMBL/GenBank/DDBJ whole genome shotgun (WGS) entry which is preliminary data.</text>
</comment>
<gene>
    <name evidence="4" type="primary">etp</name>
    <name evidence="4" type="ORF">GCM10007160_37570</name>
</gene>
<evidence type="ECO:0000259" key="3">
    <source>
        <dbReference type="SMART" id="SM00226"/>
    </source>
</evidence>
<keyword evidence="5" id="KW-1185">Reference proteome</keyword>
<evidence type="ECO:0000313" key="4">
    <source>
        <dbReference type="EMBL" id="GGY06500.1"/>
    </source>
</evidence>